<keyword evidence="3 6" id="KW-0690">Ribosome biogenesis</keyword>
<evidence type="ECO:0000313" key="10">
    <source>
        <dbReference type="EMBL" id="KAL3826738.1"/>
    </source>
</evidence>
<dbReference type="GO" id="GO:0015031">
    <property type="term" value="P:protein transport"/>
    <property type="evidence" value="ECO:0007669"/>
    <property type="project" value="UniProtKB-KW"/>
</dbReference>
<evidence type="ECO:0000256" key="4">
    <source>
        <dbReference type="ARBA" id="ARBA00022927"/>
    </source>
</evidence>
<evidence type="ECO:0000256" key="7">
    <source>
        <dbReference type="SAM" id="MobiDB-lite"/>
    </source>
</evidence>
<feature type="compositionally biased region" description="Basic and acidic residues" evidence="7">
    <location>
        <begin position="735"/>
        <end position="746"/>
    </location>
</feature>
<organism evidence="10 11">
    <name type="scientific">Cyclostephanos tholiformis</name>
    <dbReference type="NCBI Taxonomy" id="382380"/>
    <lineage>
        <taxon>Eukaryota</taxon>
        <taxon>Sar</taxon>
        <taxon>Stramenopiles</taxon>
        <taxon>Ochrophyta</taxon>
        <taxon>Bacillariophyta</taxon>
        <taxon>Coscinodiscophyceae</taxon>
        <taxon>Thalassiosirophycidae</taxon>
        <taxon>Stephanodiscales</taxon>
        <taxon>Stephanodiscaceae</taxon>
        <taxon>Cyclostephanos</taxon>
    </lineage>
</organism>
<feature type="domain" description="SDA1 N-terminal" evidence="9">
    <location>
        <begin position="129"/>
        <end position="481"/>
    </location>
</feature>
<comment type="similarity">
    <text evidence="1 6">Belongs to the SDA1 family.</text>
</comment>
<protein>
    <recommendedName>
        <fullName evidence="6">Protein SDA1</fullName>
    </recommendedName>
</protein>
<evidence type="ECO:0000256" key="6">
    <source>
        <dbReference type="RuleBase" id="RU365057"/>
    </source>
</evidence>
<feature type="compositionally biased region" description="Basic and acidic residues" evidence="7">
    <location>
        <begin position="686"/>
        <end position="696"/>
    </location>
</feature>
<gene>
    <name evidence="10" type="ORF">ACHAXA_009347</name>
</gene>
<feature type="domain" description="SDA1 middle" evidence="8">
    <location>
        <begin position="644"/>
        <end position="808"/>
    </location>
</feature>
<sequence>MSTKGETTVGTGSSRSALPLKLSQLQNFCKRDPAGYREDYDAQSRRLVSLVGILLFSPNADPSPSLVELVQFMAAVSSSSYKGEESDRIAALLMDLLVGSSSGTGGGNVNGNGGNLVAAPLLQSTLPLSALQLHRDVRKACVSALILMRNKGAVPPLSLLQLFFQLMAVVPDKNLRECLYHHIVNDIRNINKNGRRDEKLNRTIQSFFHRIVSASANESFPGGEDSPADYAAKRAVQMTCDLYRRNVWNDERSVHILASAVASPNSSVMSRALRFFLNIEEAMALDKRSTDEAAWAGASETIDLHLHSKKTKAKMRLISKQIKNRQRKQHEREGLIVTQREDKGVEASQKLFPAIELLNDPQGLCEIILKRFRSSGSNTYKFEVKMLMLNFVTRVVGNHELILLPLYSLLQRYMGGHQRDVTAILAYAVQSCHSYVPPEEVHGILKTISHNFITERCSGEQMAVGINAARAICARVPSVLSVEEDDVDGGKSTWDVEAFVRDLAGYAKHRDRSVSIAGRGWVNFIREVYPSLLQGKHRGLVGAGLHRAGERPLRYGEVRAASGVEGADLLLAYEASKKSAQESRDGEGTQGQDDDDDGCVEDESDGEGEGNDECEWVDVDSEDDDGDNAVDSDGEEEDSDENGWVDVDSGDEEDEIDITDDDVDGDKSDGDAPNLVLLGNDGDEEATGKQVEKEQVEPIDLSNMSDKDRAKVQQQVSSTRIFTTAEFAKMQKLVERQQKARRDPRLAAKLKRAKAKGEEFDDMSDDDSDNSDGEDIHIKGAVNATDIMAEAKRKRMSKAEKLEKIIEGRQKWEAKERPGGSTNIEKKRKKNFVMSKFAWGTRKKAGEKNTAKQGRAKDSKLKDGRAAKKRRRKF</sequence>
<evidence type="ECO:0000256" key="2">
    <source>
        <dbReference type="ARBA" id="ARBA00022448"/>
    </source>
</evidence>
<evidence type="ECO:0000313" key="11">
    <source>
        <dbReference type="Proteomes" id="UP001530377"/>
    </source>
</evidence>
<dbReference type="GO" id="GO:0005730">
    <property type="term" value="C:nucleolus"/>
    <property type="evidence" value="ECO:0007669"/>
    <property type="project" value="UniProtKB-SubCell"/>
</dbReference>
<evidence type="ECO:0000256" key="3">
    <source>
        <dbReference type="ARBA" id="ARBA00022517"/>
    </source>
</evidence>
<accession>A0ABD3SRB6</accession>
<dbReference type="InterPro" id="IPR007949">
    <property type="entry name" value="SDA1_MD"/>
</dbReference>
<evidence type="ECO:0000259" key="8">
    <source>
        <dbReference type="Pfam" id="PF05285"/>
    </source>
</evidence>
<feature type="region of interest" description="Disordered" evidence="7">
    <location>
        <begin position="577"/>
        <end position="712"/>
    </location>
</feature>
<dbReference type="GO" id="GO:0000055">
    <property type="term" value="P:ribosomal large subunit export from nucleus"/>
    <property type="evidence" value="ECO:0007669"/>
    <property type="project" value="UniProtKB-UniRule"/>
</dbReference>
<feature type="compositionally biased region" description="Basic and acidic residues" evidence="7">
    <location>
        <begin position="844"/>
        <end position="866"/>
    </location>
</feature>
<reference evidence="10 11" key="1">
    <citation type="submission" date="2024-10" db="EMBL/GenBank/DDBJ databases">
        <title>Updated reference genomes for cyclostephanoid diatoms.</title>
        <authorList>
            <person name="Roberts W.R."/>
            <person name="Alverson A.J."/>
        </authorList>
    </citation>
    <scope>NUCLEOTIDE SEQUENCE [LARGE SCALE GENOMIC DNA]</scope>
    <source>
        <strain evidence="10 11">AJA228-03</strain>
    </source>
</reference>
<evidence type="ECO:0000256" key="1">
    <source>
        <dbReference type="ARBA" id="ARBA00005783"/>
    </source>
</evidence>
<dbReference type="GO" id="GO:0042273">
    <property type="term" value="P:ribosomal large subunit biogenesis"/>
    <property type="evidence" value="ECO:0007669"/>
    <property type="project" value="UniProtKB-UniRule"/>
</dbReference>
<dbReference type="InterPro" id="IPR027312">
    <property type="entry name" value="Sda1"/>
</dbReference>
<keyword evidence="5 6" id="KW-0539">Nucleus</keyword>
<keyword evidence="4 6" id="KW-0653">Protein transport</keyword>
<feature type="compositionally biased region" description="Basic and acidic residues" evidence="7">
    <location>
        <begin position="577"/>
        <end position="587"/>
    </location>
</feature>
<keyword evidence="11" id="KW-1185">Reference proteome</keyword>
<dbReference type="AlphaFoldDB" id="A0ABD3SRB6"/>
<keyword evidence="2 6" id="KW-0813">Transport</keyword>
<feature type="compositionally biased region" description="Acidic residues" evidence="7">
    <location>
        <begin position="592"/>
        <end position="664"/>
    </location>
</feature>
<dbReference type="InterPro" id="IPR012977">
    <property type="entry name" value="SDA1_N"/>
</dbReference>
<dbReference type="Proteomes" id="UP001530377">
    <property type="component" value="Unassembled WGS sequence"/>
</dbReference>
<comment type="caution">
    <text evidence="10">The sequence shown here is derived from an EMBL/GenBank/DDBJ whole genome shotgun (WGS) entry which is preliminary data.</text>
</comment>
<comment type="function">
    <text evidence="6">Required for 60S pre-ribosomal subunits export to the cytoplasm.</text>
</comment>
<feature type="region of interest" description="Disordered" evidence="7">
    <location>
        <begin position="835"/>
        <end position="874"/>
    </location>
</feature>
<comment type="subcellular location">
    <subcellularLocation>
        <location evidence="6">Nucleus</location>
        <location evidence="6">Nucleolus</location>
    </subcellularLocation>
</comment>
<evidence type="ECO:0000256" key="5">
    <source>
        <dbReference type="ARBA" id="ARBA00023242"/>
    </source>
</evidence>
<proteinExistence type="inferred from homology"/>
<dbReference type="Pfam" id="PF05285">
    <property type="entry name" value="SDA1_dom"/>
    <property type="match status" value="1"/>
</dbReference>
<feature type="region of interest" description="Disordered" evidence="7">
    <location>
        <begin position="735"/>
        <end position="777"/>
    </location>
</feature>
<dbReference type="Pfam" id="PF08158">
    <property type="entry name" value="SDA1_HEAT"/>
    <property type="match status" value="1"/>
</dbReference>
<feature type="compositionally biased region" description="Acidic residues" evidence="7">
    <location>
        <begin position="759"/>
        <end position="773"/>
    </location>
</feature>
<dbReference type="EMBL" id="JALLPB020000015">
    <property type="protein sequence ID" value="KAL3826738.1"/>
    <property type="molecule type" value="Genomic_DNA"/>
</dbReference>
<dbReference type="PANTHER" id="PTHR12730:SF0">
    <property type="entry name" value="PROTEIN SDA1 HOMOLOG"/>
    <property type="match status" value="1"/>
</dbReference>
<evidence type="ECO:0000259" key="9">
    <source>
        <dbReference type="Pfam" id="PF08158"/>
    </source>
</evidence>
<dbReference type="PANTHER" id="PTHR12730">
    <property type="entry name" value="HSDA/SDA1-RELATED"/>
    <property type="match status" value="1"/>
</dbReference>
<name>A0ABD3SRB6_9STRA</name>